<reference evidence="1" key="1">
    <citation type="submission" date="2025-08" db="UniProtKB">
        <authorList>
            <consortium name="Ensembl"/>
        </authorList>
    </citation>
    <scope>IDENTIFICATION</scope>
</reference>
<dbReference type="PROSITE" id="PS51808">
    <property type="entry name" value="CHCH"/>
    <property type="match status" value="1"/>
</dbReference>
<dbReference type="GO" id="GO:0033617">
    <property type="term" value="P:mitochondrial respiratory chain complex IV assembly"/>
    <property type="evidence" value="ECO:0007669"/>
    <property type="project" value="InterPro"/>
</dbReference>
<accession>A0A3Q3ID38</accession>
<protein>
    <recommendedName>
        <fullName evidence="3">CHCH domain-containing protein</fullName>
    </recommendedName>
</protein>
<reference evidence="1" key="2">
    <citation type="submission" date="2025-09" db="UniProtKB">
        <authorList>
            <consortium name="Ensembl"/>
        </authorList>
    </citation>
    <scope>IDENTIFICATION</scope>
</reference>
<dbReference type="AlphaFoldDB" id="A0A3Q3ID38"/>
<name>A0A3Q3ID38_MONAL</name>
<dbReference type="STRING" id="43700.ENSMALP00000001828"/>
<dbReference type="InterPro" id="IPR039870">
    <property type="entry name" value="Coa4-like"/>
</dbReference>
<dbReference type="PANTHER" id="PTHR13639">
    <property type="entry name" value="CYTOCHROME C OXIDASE ASSEMBLY FACTOR 4 HOMOLOG, MITOCHONDRIAL"/>
    <property type="match status" value="1"/>
</dbReference>
<proteinExistence type="predicted"/>
<sequence length="83" mass="9743">IIIIMIRGRKTTKRRKDKEEEMISRTGCAELHYAVQECMAEHQDWRACQNQVRSFKDCMINFQNARKEQLMKQQPAATDTAPS</sequence>
<keyword evidence="2" id="KW-1185">Reference proteome</keyword>
<evidence type="ECO:0000313" key="2">
    <source>
        <dbReference type="Proteomes" id="UP000261600"/>
    </source>
</evidence>
<dbReference type="Proteomes" id="UP000261600">
    <property type="component" value="Unplaced"/>
</dbReference>
<dbReference type="GO" id="GO:0005758">
    <property type="term" value="C:mitochondrial intermembrane space"/>
    <property type="evidence" value="ECO:0007669"/>
    <property type="project" value="InterPro"/>
</dbReference>
<evidence type="ECO:0000313" key="1">
    <source>
        <dbReference type="Ensembl" id="ENSMALP00000001828.1"/>
    </source>
</evidence>
<organism evidence="1 2">
    <name type="scientific">Monopterus albus</name>
    <name type="common">Swamp eel</name>
    <dbReference type="NCBI Taxonomy" id="43700"/>
    <lineage>
        <taxon>Eukaryota</taxon>
        <taxon>Metazoa</taxon>
        <taxon>Chordata</taxon>
        <taxon>Craniata</taxon>
        <taxon>Vertebrata</taxon>
        <taxon>Euteleostomi</taxon>
        <taxon>Actinopterygii</taxon>
        <taxon>Neopterygii</taxon>
        <taxon>Teleostei</taxon>
        <taxon>Neoteleostei</taxon>
        <taxon>Acanthomorphata</taxon>
        <taxon>Anabantaria</taxon>
        <taxon>Synbranchiformes</taxon>
        <taxon>Synbranchidae</taxon>
        <taxon>Monopterus</taxon>
    </lineage>
</organism>
<evidence type="ECO:0008006" key="3">
    <source>
        <dbReference type="Google" id="ProtNLM"/>
    </source>
</evidence>
<dbReference type="PANTHER" id="PTHR13639:SF2">
    <property type="entry name" value="CYTOCHROME C OXIDASE ASSEMBLY FACTOR 4 HOMOLOG, MITOCHONDRIAL"/>
    <property type="match status" value="1"/>
</dbReference>
<dbReference type="Ensembl" id="ENSMALT00000001882.1">
    <property type="protein sequence ID" value="ENSMALP00000001828.1"/>
    <property type="gene ID" value="ENSMALG00000001364.1"/>
</dbReference>